<keyword evidence="10" id="KW-1185">Reference proteome</keyword>
<dbReference type="Proteomes" id="UP000326757">
    <property type="component" value="Unassembled WGS sequence"/>
</dbReference>
<evidence type="ECO:0000256" key="4">
    <source>
        <dbReference type="ARBA" id="ARBA00023136"/>
    </source>
</evidence>
<feature type="region of interest" description="Disordered" evidence="6">
    <location>
        <begin position="351"/>
        <end position="372"/>
    </location>
</feature>
<dbReference type="GO" id="GO:0016020">
    <property type="term" value="C:membrane"/>
    <property type="evidence" value="ECO:0007669"/>
    <property type="project" value="UniProtKB-SubCell"/>
</dbReference>
<dbReference type="PANTHER" id="PTHR33048">
    <property type="entry name" value="PTH11-LIKE INTEGRAL MEMBRANE PROTEIN (AFU_ORTHOLOGUE AFUA_5G11245)"/>
    <property type="match status" value="1"/>
</dbReference>
<dbReference type="PANTHER" id="PTHR33048:SF15">
    <property type="entry name" value="INTEGRAL MEMBRANE PROTEIN"/>
    <property type="match status" value="1"/>
</dbReference>
<evidence type="ECO:0000256" key="1">
    <source>
        <dbReference type="ARBA" id="ARBA00004141"/>
    </source>
</evidence>
<evidence type="ECO:0000259" key="8">
    <source>
        <dbReference type="Pfam" id="PF20684"/>
    </source>
</evidence>
<dbReference type="InterPro" id="IPR052337">
    <property type="entry name" value="SAT4-like"/>
</dbReference>
<organism evidence="9 10">
    <name type="scientific">Monilinia laxa</name>
    <name type="common">Brown rot fungus</name>
    <name type="synonym">Sclerotinia laxa</name>
    <dbReference type="NCBI Taxonomy" id="61186"/>
    <lineage>
        <taxon>Eukaryota</taxon>
        <taxon>Fungi</taxon>
        <taxon>Dikarya</taxon>
        <taxon>Ascomycota</taxon>
        <taxon>Pezizomycotina</taxon>
        <taxon>Leotiomycetes</taxon>
        <taxon>Helotiales</taxon>
        <taxon>Sclerotiniaceae</taxon>
        <taxon>Monilinia</taxon>
    </lineage>
</organism>
<reference evidence="9 10" key="1">
    <citation type="submission" date="2019-06" db="EMBL/GenBank/DDBJ databases">
        <title>Genome Sequence of the Brown Rot Fungal Pathogen Monilinia laxa.</title>
        <authorList>
            <person name="De Miccolis Angelini R.M."/>
            <person name="Landi L."/>
            <person name="Abate D."/>
            <person name="Pollastro S."/>
            <person name="Romanazzi G."/>
            <person name="Faretra F."/>
        </authorList>
    </citation>
    <scope>NUCLEOTIDE SEQUENCE [LARGE SCALE GENOMIC DNA]</scope>
    <source>
        <strain evidence="9 10">Mlax316</strain>
    </source>
</reference>
<feature type="compositionally biased region" description="Basic and acidic residues" evidence="6">
    <location>
        <begin position="357"/>
        <end position="372"/>
    </location>
</feature>
<feature type="domain" description="Rhodopsin" evidence="8">
    <location>
        <begin position="130"/>
        <end position="263"/>
    </location>
</feature>
<sequence length="372" mass="40766">MTNADATILALEGFPLVIFIVSIICLLFSTITVSIRTYVRVNEGVFGWDDGLIVVGLVTFTLDVSLACHSTRVGLGSHNDRLNAYFAVQGTKYLMLWMMFYVMGLAIIKSSICVTLLRIASAQKSVPTVCILLLCRPVAANWNTSLITEGKGSCSGMGTMIALSYTSTASTILTDLACAVFPGIMLYRTQMPTRRKIQVGLLLSFASAASISTMIRAPYIERYHNPTDNLLYYTGFIVLLSNIETAIGCIASSVPTFARFLRRNHPKDSFRSTPHGPKDLVTFGSAPISGRQNSKARAFRNPTDTGITFATVHAHKDGDWSRLHDGDSEHNAELRTVDGIRTDYTYQVELSKSPKHSRSESLTRLAHEGSSC</sequence>
<dbReference type="InterPro" id="IPR049326">
    <property type="entry name" value="Rhodopsin_dom_fungi"/>
</dbReference>
<dbReference type="EMBL" id="VIGI01000012">
    <property type="protein sequence ID" value="KAB8292962.1"/>
    <property type="molecule type" value="Genomic_DNA"/>
</dbReference>
<evidence type="ECO:0000256" key="3">
    <source>
        <dbReference type="ARBA" id="ARBA00022989"/>
    </source>
</evidence>
<name>A0A5N6JUB6_MONLA</name>
<evidence type="ECO:0000256" key="5">
    <source>
        <dbReference type="ARBA" id="ARBA00038359"/>
    </source>
</evidence>
<evidence type="ECO:0000256" key="6">
    <source>
        <dbReference type="SAM" id="MobiDB-lite"/>
    </source>
</evidence>
<gene>
    <name evidence="9" type="ORF">EYC80_007326</name>
</gene>
<dbReference type="OrthoDB" id="9976870at2759"/>
<protein>
    <recommendedName>
        <fullName evidence="8">Rhodopsin domain-containing protein</fullName>
    </recommendedName>
</protein>
<proteinExistence type="inferred from homology"/>
<evidence type="ECO:0000256" key="2">
    <source>
        <dbReference type="ARBA" id="ARBA00022692"/>
    </source>
</evidence>
<dbReference type="AlphaFoldDB" id="A0A5N6JUB6"/>
<comment type="similarity">
    <text evidence="5">Belongs to the SAT4 family.</text>
</comment>
<evidence type="ECO:0000256" key="7">
    <source>
        <dbReference type="SAM" id="Phobius"/>
    </source>
</evidence>
<keyword evidence="2 7" id="KW-0812">Transmembrane</keyword>
<evidence type="ECO:0000313" key="9">
    <source>
        <dbReference type="EMBL" id="KAB8292962.1"/>
    </source>
</evidence>
<accession>A0A5N6JUB6</accession>
<dbReference type="Pfam" id="PF20684">
    <property type="entry name" value="Fung_rhodopsin"/>
    <property type="match status" value="1"/>
</dbReference>
<feature type="transmembrane region" description="Helical" evidence="7">
    <location>
        <begin position="199"/>
        <end position="219"/>
    </location>
</feature>
<comment type="caution">
    <text evidence="9">The sequence shown here is derived from an EMBL/GenBank/DDBJ whole genome shotgun (WGS) entry which is preliminary data.</text>
</comment>
<comment type="subcellular location">
    <subcellularLocation>
        <location evidence="1">Membrane</location>
        <topology evidence="1">Multi-pass membrane protein</topology>
    </subcellularLocation>
</comment>
<feature type="transmembrane region" description="Helical" evidence="7">
    <location>
        <begin position="95"/>
        <end position="117"/>
    </location>
</feature>
<feature type="transmembrane region" description="Helical" evidence="7">
    <location>
        <begin position="231"/>
        <end position="261"/>
    </location>
</feature>
<evidence type="ECO:0000313" key="10">
    <source>
        <dbReference type="Proteomes" id="UP000326757"/>
    </source>
</evidence>
<keyword evidence="3 7" id="KW-1133">Transmembrane helix</keyword>
<keyword evidence="4 7" id="KW-0472">Membrane</keyword>
<feature type="transmembrane region" description="Helical" evidence="7">
    <location>
        <begin position="16"/>
        <end position="39"/>
    </location>
</feature>